<evidence type="ECO:0000313" key="5">
    <source>
        <dbReference type="EMBL" id="KAJ3709107.1"/>
    </source>
</evidence>
<dbReference type="Proteomes" id="UP001210211">
    <property type="component" value="Unassembled WGS sequence"/>
</dbReference>
<evidence type="ECO:0000256" key="4">
    <source>
        <dbReference type="RuleBase" id="RU363099"/>
    </source>
</evidence>
<proteinExistence type="inferred from homology"/>
<dbReference type="Pfam" id="PF03018">
    <property type="entry name" value="Dirigent"/>
    <property type="match status" value="1"/>
</dbReference>
<dbReference type="GO" id="GO:0048046">
    <property type="term" value="C:apoplast"/>
    <property type="evidence" value="ECO:0007669"/>
    <property type="project" value="UniProtKB-SubCell"/>
</dbReference>
<organism evidence="5 6">
    <name type="scientific">Rhynchospora tenuis</name>
    <dbReference type="NCBI Taxonomy" id="198213"/>
    <lineage>
        <taxon>Eukaryota</taxon>
        <taxon>Viridiplantae</taxon>
        <taxon>Streptophyta</taxon>
        <taxon>Embryophyta</taxon>
        <taxon>Tracheophyta</taxon>
        <taxon>Spermatophyta</taxon>
        <taxon>Magnoliopsida</taxon>
        <taxon>Liliopsida</taxon>
        <taxon>Poales</taxon>
        <taxon>Cyperaceae</taxon>
        <taxon>Cyperoideae</taxon>
        <taxon>Rhynchosporeae</taxon>
        <taxon>Rhynchospora</taxon>
    </lineage>
</organism>
<comment type="similarity">
    <text evidence="1 4">Belongs to the plant dirigent protein family.</text>
</comment>
<keyword evidence="6" id="KW-1185">Reference proteome</keyword>
<comment type="subcellular location">
    <subcellularLocation>
        <location evidence="4">Secreted</location>
        <location evidence="4">Extracellular space</location>
        <location evidence="4">Apoplast</location>
    </subcellularLocation>
</comment>
<keyword evidence="4" id="KW-0052">Apoplast</keyword>
<protein>
    <recommendedName>
        <fullName evidence="4">Dirigent protein</fullName>
    </recommendedName>
</protein>
<dbReference type="PANTHER" id="PTHR21495">
    <property type="entry name" value="NUCLEOPORIN-RELATED"/>
    <property type="match status" value="1"/>
</dbReference>
<gene>
    <name evidence="5" type="ORF">LUZ61_012812</name>
</gene>
<evidence type="ECO:0000256" key="3">
    <source>
        <dbReference type="ARBA" id="ARBA00022525"/>
    </source>
</evidence>
<comment type="function">
    <text evidence="4">Dirigent proteins impart stereoselectivity on the phenoxy radical-coupling reaction, yielding optically active lignans from two molecules of coniferyl alcohol in the biosynthesis of lignans, flavonolignans, and alkaloids and thus plays a central role in plant secondary metabolism.</text>
</comment>
<dbReference type="InterPro" id="IPR044859">
    <property type="entry name" value="Allene_oxi_cyc_Dirigent"/>
</dbReference>
<comment type="caution">
    <text evidence="5">The sequence shown here is derived from an EMBL/GenBank/DDBJ whole genome shotgun (WGS) entry which is preliminary data.</text>
</comment>
<evidence type="ECO:0000313" key="6">
    <source>
        <dbReference type="Proteomes" id="UP001210211"/>
    </source>
</evidence>
<dbReference type="AlphaFoldDB" id="A0AAD6F1H0"/>
<keyword evidence="3 4" id="KW-0964">Secreted</keyword>
<reference evidence="5 6" key="1">
    <citation type="journal article" date="2022" name="Cell">
        <title>Repeat-based holocentromeres influence genome architecture and karyotype evolution.</title>
        <authorList>
            <person name="Hofstatter P.G."/>
            <person name="Thangavel G."/>
            <person name="Lux T."/>
            <person name="Neumann P."/>
            <person name="Vondrak T."/>
            <person name="Novak P."/>
            <person name="Zhang M."/>
            <person name="Costa L."/>
            <person name="Castellani M."/>
            <person name="Scott A."/>
            <person name="Toegelov H."/>
            <person name="Fuchs J."/>
            <person name="Mata-Sucre Y."/>
            <person name="Dias Y."/>
            <person name="Vanzela A.L.L."/>
            <person name="Huettel B."/>
            <person name="Almeida C.C.S."/>
            <person name="Simkova H."/>
            <person name="Souza G."/>
            <person name="Pedrosa-Harand A."/>
            <person name="Macas J."/>
            <person name="Mayer K.F.X."/>
            <person name="Houben A."/>
            <person name="Marques A."/>
        </authorList>
    </citation>
    <scope>NUCLEOTIDE SEQUENCE [LARGE SCALE GENOMIC DNA]</scope>
    <source>
        <strain evidence="5">RhyTen1mFocal</strain>
    </source>
</reference>
<dbReference type="EMBL" id="JAMRDG010000001">
    <property type="protein sequence ID" value="KAJ3709107.1"/>
    <property type="molecule type" value="Genomic_DNA"/>
</dbReference>
<evidence type="ECO:0000256" key="2">
    <source>
        <dbReference type="ARBA" id="ARBA00011738"/>
    </source>
</evidence>
<dbReference type="GO" id="GO:0009699">
    <property type="term" value="P:phenylpropanoid biosynthetic process"/>
    <property type="evidence" value="ECO:0007669"/>
    <property type="project" value="UniProtKB-ARBA"/>
</dbReference>
<dbReference type="Gene3D" id="2.40.480.10">
    <property type="entry name" value="Allene oxide cyclase-like"/>
    <property type="match status" value="1"/>
</dbReference>
<name>A0AAD6F1H0_9POAL</name>
<comment type="subunit">
    <text evidence="2 4">Homodimer.</text>
</comment>
<dbReference type="InterPro" id="IPR004265">
    <property type="entry name" value="Dirigent"/>
</dbReference>
<evidence type="ECO:0000256" key="1">
    <source>
        <dbReference type="ARBA" id="ARBA00010746"/>
    </source>
</evidence>
<sequence length="157" mass="16916">MSSSTIQTSDVENQLQVILYLHHTPSGPNKNQITVLDPNGNNSFGTVVINDWPLTGTPDPNGKVIARAQGMHVQAGTVKSSWYNTFTLVFLNEGFEGSTLEVKGVDVNNGEWGIVGGTGKFSKAHGIIYKKKVQDVPGGDIMEVTILATFTPMQKPT</sequence>
<accession>A0AAD6F1H0</accession>